<dbReference type="AlphaFoldDB" id="A0A137P1I1"/>
<accession>A0A137P1I1</accession>
<organism evidence="1 2">
    <name type="scientific">Conidiobolus coronatus (strain ATCC 28846 / CBS 209.66 / NRRL 28638)</name>
    <name type="common">Delacroixia coronata</name>
    <dbReference type="NCBI Taxonomy" id="796925"/>
    <lineage>
        <taxon>Eukaryota</taxon>
        <taxon>Fungi</taxon>
        <taxon>Fungi incertae sedis</taxon>
        <taxon>Zoopagomycota</taxon>
        <taxon>Entomophthoromycotina</taxon>
        <taxon>Entomophthoromycetes</taxon>
        <taxon>Entomophthorales</taxon>
        <taxon>Ancylistaceae</taxon>
        <taxon>Conidiobolus</taxon>
    </lineage>
</organism>
<protein>
    <submittedName>
        <fullName evidence="1">Uncharacterized protein</fullName>
    </submittedName>
</protein>
<dbReference type="Proteomes" id="UP000070444">
    <property type="component" value="Unassembled WGS sequence"/>
</dbReference>
<dbReference type="EMBL" id="KQ964555">
    <property type="protein sequence ID" value="KXN68925.1"/>
    <property type="molecule type" value="Genomic_DNA"/>
</dbReference>
<gene>
    <name evidence="1" type="ORF">CONCODRAFT_18709</name>
</gene>
<sequence length="340" mass="39717">MTDLIDQKLEDLDDSYFEPYGEGTINKIKQFHSSCSKEVNIVLKKLNKHIETSPASVSAVSYFLRFRLRQTDSKPYGPEITDKLDACIRKTVDIFEVEELCQSLGYNFYDLKSYKEYLEYKKSLSAQRLLQSKKVKTPPLNVSPPPSPLKPTITKKYASAFTERTCKLRVPPPLRFTPVREIVDIVDIYGVIWLKWRLKDDTFHWEKQIDSKHVWPLVKEHEKNFPQQFLSADKRAIYDPKYKNTSNQWTHEVEQVNDLDFDEKRKAYIAKISELVHKSYPKFNFDTTKLSNSINETNTNAPEEAEIKTEPIDMDIDPIHNPQNSMDILDTYFGGKDIFN</sequence>
<reference evidence="1 2" key="1">
    <citation type="journal article" date="2015" name="Genome Biol. Evol.">
        <title>Phylogenomic analyses indicate that early fungi evolved digesting cell walls of algal ancestors of land plants.</title>
        <authorList>
            <person name="Chang Y."/>
            <person name="Wang S."/>
            <person name="Sekimoto S."/>
            <person name="Aerts A.L."/>
            <person name="Choi C."/>
            <person name="Clum A."/>
            <person name="LaButti K.M."/>
            <person name="Lindquist E.A."/>
            <person name="Yee Ngan C."/>
            <person name="Ohm R.A."/>
            <person name="Salamov A.A."/>
            <person name="Grigoriev I.V."/>
            <person name="Spatafora J.W."/>
            <person name="Berbee M.L."/>
        </authorList>
    </citation>
    <scope>NUCLEOTIDE SEQUENCE [LARGE SCALE GENOMIC DNA]</scope>
    <source>
        <strain evidence="1 2">NRRL 28638</strain>
    </source>
</reference>
<name>A0A137P1I1_CONC2</name>
<evidence type="ECO:0000313" key="2">
    <source>
        <dbReference type="Proteomes" id="UP000070444"/>
    </source>
</evidence>
<keyword evidence="2" id="KW-1185">Reference proteome</keyword>
<evidence type="ECO:0000313" key="1">
    <source>
        <dbReference type="EMBL" id="KXN68925.1"/>
    </source>
</evidence>
<proteinExistence type="predicted"/>